<reference evidence="1 2" key="1">
    <citation type="journal article" date="2021" name="BMC Genomics">
        <title>Datura genome reveals duplications of psychoactive alkaloid biosynthetic genes and high mutation rate following tissue culture.</title>
        <authorList>
            <person name="Rajewski A."/>
            <person name="Carter-House D."/>
            <person name="Stajich J."/>
            <person name="Litt A."/>
        </authorList>
    </citation>
    <scope>NUCLEOTIDE SEQUENCE [LARGE SCALE GENOMIC DNA]</scope>
    <source>
        <strain evidence="1">AR-01</strain>
    </source>
</reference>
<keyword evidence="2" id="KW-1185">Reference proteome</keyword>
<gene>
    <name evidence="1" type="ORF">HAX54_020355</name>
</gene>
<dbReference type="Proteomes" id="UP000823775">
    <property type="component" value="Unassembled WGS sequence"/>
</dbReference>
<comment type="caution">
    <text evidence="1">The sequence shown here is derived from an EMBL/GenBank/DDBJ whole genome shotgun (WGS) entry which is preliminary data.</text>
</comment>
<evidence type="ECO:0000313" key="2">
    <source>
        <dbReference type="Proteomes" id="UP000823775"/>
    </source>
</evidence>
<sequence length="89" mass="9691">MEDLTAMRGGRVKPSNCALEVEAKETTPKPPRPTTLPLFHNNSAIAVPMSKVVHSITSSSLPPNRMGDPSSFAVRIHHVGELSTELFNR</sequence>
<name>A0ABS8S2J8_DATST</name>
<proteinExistence type="predicted"/>
<organism evidence="1 2">
    <name type="scientific">Datura stramonium</name>
    <name type="common">Jimsonweed</name>
    <name type="synonym">Common thornapple</name>
    <dbReference type="NCBI Taxonomy" id="4076"/>
    <lineage>
        <taxon>Eukaryota</taxon>
        <taxon>Viridiplantae</taxon>
        <taxon>Streptophyta</taxon>
        <taxon>Embryophyta</taxon>
        <taxon>Tracheophyta</taxon>
        <taxon>Spermatophyta</taxon>
        <taxon>Magnoliopsida</taxon>
        <taxon>eudicotyledons</taxon>
        <taxon>Gunneridae</taxon>
        <taxon>Pentapetalae</taxon>
        <taxon>asterids</taxon>
        <taxon>lamiids</taxon>
        <taxon>Solanales</taxon>
        <taxon>Solanaceae</taxon>
        <taxon>Solanoideae</taxon>
        <taxon>Datureae</taxon>
        <taxon>Datura</taxon>
    </lineage>
</organism>
<evidence type="ECO:0000313" key="1">
    <source>
        <dbReference type="EMBL" id="MCD7453276.1"/>
    </source>
</evidence>
<dbReference type="EMBL" id="JACEIK010000246">
    <property type="protein sequence ID" value="MCD7453276.1"/>
    <property type="molecule type" value="Genomic_DNA"/>
</dbReference>
<protein>
    <submittedName>
        <fullName evidence="1">Uncharacterized protein</fullName>
    </submittedName>
</protein>
<accession>A0ABS8S2J8</accession>